<proteinExistence type="predicted"/>
<feature type="domain" description="F-box" evidence="1">
    <location>
        <begin position="21"/>
        <end position="67"/>
    </location>
</feature>
<dbReference type="AlphaFoldDB" id="A0A9R1PGQ3"/>
<accession>A0A9R1PGQ3</accession>
<sequence>MPPSPAGSTQTLTPQHVADSQPAMENLPDELLADILRSFPPRSLAVCRSVCKHWCAVVDARGLLLAVARQVPCSLHGIYVNYAMMRRSRFFSRVAPRTTSPIDGMLSFLPGQLMRYRSVLDHRNGLLLYENSQGMYVCNPATRRWATLSEPPRTETSYSHLFFYRHRMYLMFDPTMSLHYNVLFFPDVPEKPKPPHLQPGESQISRADYEHERNSLGSMEWPPYIYPLQVFSSKTGRWEEKQFIREGDAAVTVSDVWLDALAPSSSRNSLQRHAVHWRASFYVHCDSGFIMRLSLEKQNYLVIKTPKLDTTGFGVDATGRETHLTTYGYLGKSKHGVYYTTLCGYTLQVWVLCETLESCQTPEWELKHQANLTNLNLHHDQHLRGERYEKCWILNGRSEESEHGWDSSDDSAIDLEGGSDMDYKDYHFAVDFLGYHPYKEIAFLGNRFQGFAYYLENSKLKYLGSPYPPYLGNRDYGLRPILESFIYTPCMDDLLPIQNDAMMS</sequence>
<reference evidence="2 3" key="1">
    <citation type="submission" date="2017-09" db="EMBL/GenBank/DDBJ databases">
        <authorList>
            <consortium name="International Durum Wheat Genome Sequencing Consortium (IDWGSC)"/>
            <person name="Milanesi L."/>
        </authorList>
    </citation>
    <scope>NUCLEOTIDE SEQUENCE [LARGE SCALE GENOMIC DNA]</scope>
    <source>
        <strain evidence="3">cv. Svevo</strain>
    </source>
</reference>
<dbReference type="InterPro" id="IPR001810">
    <property type="entry name" value="F-box_dom"/>
</dbReference>
<dbReference type="EMBL" id="LT934114">
    <property type="protein sequence ID" value="VAH43161.1"/>
    <property type="molecule type" value="Genomic_DNA"/>
</dbReference>
<dbReference type="PROSITE" id="PS50181">
    <property type="entry name" value="FBOX"/>
    <property type="match status" value="1"/>
</dbReference>
<dbReference type="Pfam" id="PF00646">
    <property type="entry name" value="F-box"/>
    <property type="match status" value="1"/>
</dbReference>
<dbReference type="OMA" id="HWRASFY"/>
<evidence type="ECO:0000259" key="1">
    <source>
        <dbReference type="PROSITE" id="PS50181"/>
    </source>
</evidence>
<dbReference type="SUPFAM" id="SSF81383">
    <property type="entry name" value="F-box domain"/>
    <property type="match status" value="1"/>
</dbReference>
<dbReference type="PANTHER" id="PTHR34591:SF37">
    <property type="entry name" value="DUF295 DOMAIN-CONTAINING PROTEIN"/>
    <property type="match status" value="1"/>
</dbReference>
<evidence type="ECO:0000313" key="3">
    <source>
        <dbReference type="Proteomes" id="UP000324705"/>
    </source>
</evidence>
<dbReference type="InterPro" id="IPR036047">
    <property type="entry name" value="F-box-like_dom_sf"/>
</dbReference>
<protein>
    <recommendedName>
        <fullName evidence="1">F-box domain-containing protein</fullName>
    </recommendedName>
</protein>
<organism evidence="2 3">
    <name type="scientific">Triticum turgidum subsp. durum</name>
    <name type="common">Durum wheat</name>
    <name type="synonym">Triticum durum</name>
    <dbReference type="NCBI Taxonomy" id="4567"/>
    <lineage>
        <taxon>Eukaryota</taxon>
        <taxon>Viridiplantae</taxon>
        <taxon>Streptophyta</taxon>
        <taxon>Embryophyta</taxon>
        <taxon>Tracheophyta</taxon>
        <taxon>Spermatophyta</taxon>
        <taxon>Magnoliopsida</taxon>
        <taxon>Liliopsida</taxon>
        <taxon>Poales</taxon>
        <taxon>Poaceae</taxon>
        <taxon>BOP clade</taxon>
        <taxon>Pooideae</taxon>
        <taxon>Triticodae</taxon>
        <taxon>Triticeae</taxon>
        <taxon>Triticinae</taxon>
        <taxon>Triticum</taxon>
    </lineage>
</organism>
<evidence type="ECO:0000313" key="2">
    <source>
        <dbReference type="EMBL" id="VAH43161.1"/>
    </source>
</evidence>
<keyword evidence="3" id="KW-1185">Reference proteome</keyword>
<name>A0A9R1PGQ3_TRITD</name>
<dbReference type="SMART" id="SM00256">
    <property type="entry name" value="FBOX"/>
    <property type="match status" value="1"/>
</dbReference>
<dbReference type="Proteomes" id="UP000324705">
    <property type="component" value="Chromosome 2B"/>
</dbReference>
<dbReference type="Gramene" id="TRITD2Bv1G053380.1">
    <property type="protein sequence ID" value="TRITD2Bv1G053380.1"/>
    <property type="gene ID" value="TRITD2Bv1G053380"/>
</dbReference>
<dbReference type="PANTHER" id="PTHR34591">
    <property type="entry name" value="OS03G0653100 PROTEIN-RELATED"/>
    <property type="match status" value="1"/>
</dbReference>
<gene>
    <name evidence="2" type="ORF">TRITD_2Bv1G053380</name>
</gene>
<dbReference type="Gene3D" id="1.20.1280.50">
    <property type="match status" value="1"/>
</dbReference>